<dbReference type="EMBL" id="CVLB01000003">
    <property type="protein sequence ID" value="CRF35451.1"/>
    <property type="molecule type" value="Genomic_DNA"/>
</dbReference>
<evidence type="ECO:0000313" key="2">
    <source>
        <dbReference type="EMBL" id="CRF35451.1"/>
    </source>
</evidence>
<accession>A0A0G4KAS7</accession>
<proteinExistence type="predicted"/>
<dbReference type="Proteomes" id="UP000043763">
    <property type="component" value="Unassembled WGS sequence"/>
</dbReference>
<feature type="coiled-coil region" evidence="1">
    <location>
        <begin position="2"/>
        <end position="29"/>
    </location>
</feature>
<feature type="coiled-coil region" evidence="1">
    <location>
        <begin position="112"/>
        <end position="212"/>
    </location>
</feature>
<dbReference type="RefSeq" id="WP_048596035.1">
    <property type="nucleotide sequence ID" value="NZ_CVLB01000003.1"/>
</dbReference>
<reference evidence="3" key="1">
    <citation type="submission" date="2015-04" db="EMBL/GenBank/DDBJ databases">
        <authorList>
            <person name="Mushtaq Mamoona"/>
        </authorList>
    </citation>
    <scope>NUCLEOTIDE SEQUENCE [LARGE SCALE GENOMIC DNA]</scope>
    <source>
        <strain evidence="3">AN4859/03</strain>
    </source>
</reference>
<protein>
    <submittedName>
        <fullName evidence="2">Uncharacterized protein</fullName>
    </submittedName>
</protein>
<keyword evidence="3" id="KW-1185">Reference proteome</keyword>
<name>A0A0G4KAS7_9SPIR</name>
<keyword evidence="1" id="KW-0175">Coiled coil</keyword>
<dbReference type="AlphaFoldDB" id="A0A0G4KAS7"/>
<dbReference type="OrthoDB" id="306320at2"/>
<evidence type="ECO:0000313" key="3">
    <source>
        <dbReference type="Proteomes" id="UP000043763"/>
    </source>
</evidence>
<gene>
    <name evidence="2" type="ORF">BRSU_2664</name>
</gene>
<sequence length="387" mass="42807">MNNNLNKNISDTNKELQNIENSIKKINSSFESSLFFNDSANKFNDFTISAEEANKAIDNTSSSINYLDESIKSINIKNFTDGIKDSISSVSSIYKDLSASFSDFFHYDLSSYDNAIKEAKNKLQEFDDYQRELKENKKSEDDEDYENYLARLDEELELAIENKDAMSAEAIRIKKEELKKKQDKEKEDLQKEKEIQNQRELLEKKLAQAKYNKSYAEWDNNVKLAEMEKSKAIADAVLIPSLAIAQSALGVAASFAQGGPAGFAAGLIISATAISSAISAASGIVSSANALDAIKSNPPQAPQFAFGTTGYTIPDGGSAIVGEMGAELVSNKSGRITVQSNAQLQEQNFSKGDIWNVTINVEQALNPDEVYRLMNSYKARNSQMYSR</sequence>
<evidence type="ECO:0000256" key="1">
    <source>
        <dbReference type="SAM" id="Coils"/>
    </source>
</evidence>
<organism evidence="2 3">
    <name type="scientific">Brachyspira suanatina</name>
    <dbReference type="NCBI Taxonomy" id="381802"/>
    <lineage>
        <taxon>Bacteria</taxon>
        <taxon>Pseudomonadati</taxon>
        <taxon>Spirochaetota</taxon>
        <taxon>Spirochaetia</taxon>
        <taxon>Brachyspirales</taxon>
        <taxon>Brachyspiraceae</taxon>
        <taxon>Brachyspira</taxon>
    </lineage>
</organism>